<protein>
    <submittedName>
        <fullName evidence="1">Uncharacterized protein</fullName>
    </submittedName>
</protein>
<evidence type="ECO:0000313" key="2">
    <source>
        <dbReference type="Proteomes" id="UP001241377"/>
    </source>
</evidence>
<gene>
    <name evidence="1" type="ORF">QFC19_001249</name>
</gene>
<sequence>MSRYPQTVASGVRSGFFQHGYFDRALLEEASKKDGDNEDARSDVTGKVAASVGGTGDVDHDFPLARASAAKGSFAFTDKMSATLQLNSGDTGRRQGIDFKRANITDFPRAKLLRPKRNCPSASDLDAFFAGRSAAEQAVFKALFVPNLELCSWSARQNLKRCTNRRTLAISQSLYLTPIRRPEILRILKIFIMIFASQSTKPAFRSRKQVTILAVEAKDHPPETDGCILRFNEFKESKERAQRNAEISPLRTGSTLTVKDQVRAFRQAQDCAQFDQRYRAAFMRSQTEQLVQIATIDNTGAEALGNPVIANPFPYRLAGTLHRRSRSFDPYHSQTQRNLL</sequence>
<organism evidence="1 2">
    <name type="scientific">Naganishia cerealis</name>
    <dbReference type="NCBI Taxonomy" id="610337"/>
    <lineage>
        <taxon>Eukaryota</taxon>
        <taxon>Fungi</taxon>
        <taxon>Dikarya</taxon>
        <taxon>Basidiomycota</taxon>
        <taxon>Agaricomycotina</taxon>
        <taxon>Tremellomycetes</taxon>
        <taxon>Filobasidiales</taxon>
        <taxon>Filobasidiaceae</taxon>
        <taxon>Naganishia</taxon>
    </lineage>
</organism>
<dbReference type="Proteomes" id="UP001241377">
    <property type="component" value="Unassembled WGS sequence"/>
</dbReference>
<dbReference type="EMBL" id="JASBWR010000009">
    <property type="protein sequence ID" value="KAJ9111051.1"/>
    <property type="molecule type" value="Genomic_DNA"/>
</dbReference>
<proteinExistence type="predicted"/>
<name>A0ACC2WI15_9TREE</name>
<comment type="caution">
    <text evidence="1">The sequence shown here is derived from an EMBL/GenBank/DDBJ whole genome shotgun (WGS) entry which is preliminary data.</text>
</comment>
<reference evidence="1" key="1">
    <citation type="submission" date="2023-04" db="EMBL/GenBank/DDBJ databases">
        <title>Draft Genome sequencing of Naganishia species isolated from polar environments using Oxford Nanopore Technology.</title>
        <authorList>
            <person name="Leo P."/>
            <person name="Venkateswaran K."/>
        </authorList>
    </citation>
    <scope>NUCLEOTIDE SEQUENCE</scope>
    <source>
        <strain evidence="1">MNA-CCFEE 5261</strain>
    </source>
</reference>
<keyword evidence="2" id="KW-1185">Reference proteome</keyword>
<accession>A0ACC2WI15</accession>
<evidence type="ECO:0000313" key="1">
    <source>
        <dbReference type="EMBL" id="KAJ9111051.1"/>
    </source>
</evidence>